<dbReference type="EMBL" id="MHIM01000001">
    <property type="protein sequence ID" value="OGY53294.1"/>
    <property type="molecule type" value="Genomic_DNA"/>
</dbReference>
<reference evidence="3 4" key="1">
    <citation type="journal article" date="2016" name="Nat. Commun.">
        <title>Thousands of microbial genomes shed light on interconnected biogeochemical processes in an aquifer system.</title>
        <authorList>
            <person name="Anantharaman K."/>
            <person name="Brown C.T."/>
            <person name="Hug L.A."/>
            <person name="Sharon I."/>
            <person name="Castelle C.J."/>
            <person name="Probst A.J."/>
            <person name="Thomas B.C."/>
            <person name="Singh A."/>
            <person name="Wilkins M.J."/>
            <person name="Karaoz U."/>
            <person name="Brodie E.L."/>
            <person name="Williams K.H."/>
            <person name="Hubbard S.S."/>
            <person name="Banfield J.F."/>
        </authorList>
    </citation>
    <scope>NUCLEOTIDE SEQUENCE [LARGE SCALE GENOMIC DNA]</scope>
</reference>
<evidence type="ECO:0000259" key="2">
    <source>
        <dbReference type="Pfam" id="PF01058"/>
    </source>
</evidence>
<dbReference type="InterPro" id="IPR051349">
    <property type="entry name" value="Hydrogenase_assoc-protein"/>
</dbReference>
<dbReference type="InterPro" id="IPR006137">
    <property type="entry name" value="NADH_UbQ_OxRdtase-like_20kDa"/>
</dbReference>
<dbReference type="SUPFAM" id="SSF56770">
    <property type="entry name" value="HydA/Nqo6-like"/>
    <property type="match status" value="1"/>
</dbReference>
<gene>
    <name evidence="3" type="ORF">A3A02_03335</name>
</gene>
<feature type="non-terminal residue" evidence="3">
    <location>
        <position position="225"/>
    </location>
</feature>
<dbReference type="AlphaFoldDB" id="A0A1G1YM02"/>
<dbReference type="PANTHER" id="PTHR42845:SF1">
    <property type="entry name" value="HYDROGENASE SMALL SUBUNIT"/>
    <property type="match status" value="1"/>
</dbReference>
<dbReference type="Pfam" id="PF01058">
    <property type="entry name" value="Oxidored_q6"/>
    <property type="match status" value="1"/>
</dbReference>
<accession>A0A1G1YM02</accession>
<dbReference type="Gene3D" id="3.40.50.700">
    <property type="entry name" value="NADH:ubiquinone oxidoreductase-like, 20kDa subunit"/>
    <property type="match status" value="1"/>
</dbReference>
<dbReference type="GO" id="GO:0051536">
    <property type="term" value="F:iron-sulfur cluster binding"/>
    <property type="evidence" value="ECO:0007669"/>
    <property type="project" value="InterPro"/>
</dbReference>
<evidence type="ECO:0000256" key="1">
    <source>
        <dbReference type="ARBA" id="ARBA00023002"/>
    </source>
</evidence>
<dbReference type="Proteomes" id="UP000177376">
    <property type="component" value="Unassembled WGS sequence"/>
</dbReference>
<keyword evidence="1" id="KW-0560">Oxidoreductase</keyword>
<comment type="caution">
    <text evidence="3">The sequence shown here is derived from an EMBL/GenBank/DDBJ whole genome shotgun (WGS) entry which is preliminary data.</text>
</comment>
<dbReference type="GO" id="GO:0016491">
    <property type="term" value="F:oxidoreductase activity"/>
    <property type="evidence" value="ECO:0007669"/>
    <property type="project" value="UniProtKB-KW"/>
</dbReference>
<proteinExistence type="predicted"/>
<dbReference type="InterPro" id="IPR037024">
    <property type="entry name" value="NiFe_Hase_small_N_sf"/>
</dbReference>
<evidence type="ECO:0000313" key="4">
    <source>
        <dbReference type="Proteomes" id="UP000177376"/>
    </source>
</evidence>
<sequence length="225" mass="25582">MSILISPKNCYNIIMFKKTRKEKKPKIAIVSLTSCEGCQFVMLDQGERFLNWLKKTDMAEFRLLEDNPMTAKHYDVCFVEGNPVTQDNIRLLKQMRKISDLLIVVGNCAALGGVWEMKNYQSKKKTIKQVYKKLKVENPDIKEVENFVKVDFTIPACPIVGEEFMRLADELIAGKMPRIPQNPVCYECQTSGYECLLLKGEICLGPITLGGCRAVCLKSRQACWG</sequence>
<protein>
    <recommendedName>
        <fullName evidence="2">NADH:ubiquinone oxidoreductase-like 20kDa subunit domain-containing protein</fullName>
    </recommendedName>
</protein>
<evidence type="ECO:0000313" key="3">
    <source>
        <dbReference type="EMBL" id="OGY53294.1"/>
    </source>
</evidence>
<name>A0A1G1YM02_9BACT</name>
<organism evidence="3 4">
    <name type="scientific">Candidatus Buchananbacteria bacterium RIFCSPLOWO2_01_FULL_39_33</name>
    <dbReference type="NCBI Taxonomy" id="1797543"/>
    <lineage>
        <taxon>Bacteria</taxon>
        <taxon>Candidatus Buchananiibacteriota</taxon>
    </lineage>
</organism>
<dbReference type="PANTHER" id="PTHR42845">
    <property type="entry name" value="COENZYME F420-REDUCING HYDROGENASE, GAMMA SUBUNIT"/>
    <property type="match status" value="1"/>
</dbReference>
<feature type="domain" description="NADH:ubiquinone oxidoreductase-like 20kDa subunit" evidence="2">
    <location>
        <begin position="35"/>
        <end position="167"/>
    </location>
</feature>